<keyword evidence="2" id="KW-1185">Reference proteome</keyword>
<proteinExistence type="predicted"/>
<dbReference type="AlphaFoldDB" id="A0A4Y2P5V9"/>
<evidence type="ECO:0000313" key="2">
    <source>
        <dbReference type="Proteomes" id="UP000499080"/>
    </source>
</evidence>
<comment type="caution">
    <text evidence="1">The sequence shown here is derived from an EMBL/GenBank/DDBJ whole genome shotgun (WGS) entry which is preliminary data.</text>
</comment>
<name>A0A4Y2P5V9_ARAVE</name>
<reference evidence="1 2" key="1">
    <citation type="journal article" date="2019" name="Sci. Rep.">
        <title>Orb-weaving spider Araneus ventricosus genome elucidates the spidroin gene catalogue.</title>
        <authorList>
            <person name="Kono N."/>
            <person name="Nakamura H."/>
            <person name="Ohtoshi R."/>
            <person name="Moran D.A.P."/>
            <person name="Shinohara A."/>
            <person name="Yoshida Y."/>
            <person name="Fujiwara M."/>
            <person name="Mori M."/>
            <person name="Tomita M."/>
            <person name="Arakawa K."/>
        </authorList>
    </citation>
    <scope>NUCLEOTIDE SEQUENCE [LARGE SCALE GENOMIC DNA]</scope>
</reference>
<gene>
    <name evidence="1" type="ORF">AVEN_117682_1</name>
</gene>
<dbReference type="EMBL" id="BGPR01010366">
    <property type="protein sequence ID" value="GBN45820.1"/>
    <property type="molecule type" value="Genomic_DNA"/>
</dbReference>
<protein>
    <submittedName>
        <fullName evidence="1">Uncharacterized protein</fullName>
    </submittedName>
</protein>
<sequence>MVVSLLVPLHRHCPRDLWRHLIETDHYKRTVDHYNWRIFSVFRYGRSVPCYLDQYNRLIFISVITTSELLVTRTGGISPYLDTGDPFHAILISATA</sequence>
<evidence type="ECO:0000313" key="1">
    <source>
        <dbReference type="EMBL" id="GBN45820.1"/>
    </source>
</evidence>
<dbReference type="Proteomes" id="UP000499080">
    <property type="component" value="Unassembled WGS sequence"/>
</dbReference>
<accession>A0A4Y2P5V9</accession>
<organism evidence="1 2">
    <name type="scientific">Araneus ventricosus</name>
    <name type="common">Orbweaver spider</name>
    <name type="synonym">Epeira ventricosa</name>
    <dbReference type="NCBI Taxonomy" id="182803"/>
    <lineage>
        <taxon>Eukaryota</taxon>
        <taxon>Metazoa</taxon>
        <taxon>Ecdysozoa</taxon>
        <taxon>Arthropoda</taxon>
        <taxon>Chelicerata</taxon>
        <taxon>Arachnida</taxon>
        <taxon>Araneae</taxon>
        <taxon>Araneomorphae</taxon>
        <taxon>Entelegynae</taxon>
        <taxon>Araneoidea</taxon>
        <taxon>Araneidae</taxon>
        <taxon>Araneus</taxon>
    </lineage>
</organism>